<proteinExistence type="predicted"/>
<dbReference type="GO" id="GO:0003677">
    <property type="term" value="F:DNA binding"/>
    <property type="evidence" value="ECO:0007669"/>
    <property type="project" value="UniProtKB-KW"/>
</dbReference>
<dbReference type="SUPFAM" id="SSF55781">
    <property type="entry name" value="GAF domain-like"/>
    <property type="match status" value="1"/>
</dbReference>
<keyword evidence="1" id="KW-0805">Transcription regulation</keyword>
<dbReference type="InterPro" id="IPR036388">
    <property type="entry name" value="WH-like_DNA-bd_sf"/>
</dbReference>
<dbReference type="InterPro" id="IPR014757">
    <property type="entry name" value="Tscrpt_reg_IclR_C"/>
</dbReference>
<organism evidence="6 7">
    <name type="scientific">Herbiconiux ginsengi</name>
    <dbReference type="NCBI Taxonomy" id="381665"/>
    <lineage>
        <taxon>Bacteria</taxon>
        <taxon>Bacillati</taxon>
        <taxon>Actinomycetota</taxon>
        <taxon>Actinomycetes</taxon>
        <taxon>Micrococcales</taxon>
        <taxon>Microbacteriaceae</taxon>
        <taxon>Herbiconiux</taxon>
    </lineage>
</organism>
<feature type="domain" description="HTH iclR-type" evidence="4">
    <location>
        <begin position="7"/>
        <end position="69"/>
    </location>
</feature>
<dbReference type="Proteomes" id="UP000198891">
    <property type="component" value="Unassembled WGS sequence"/>
</dbReference>
<dbReference type="InterPro" id="IPR050707">
    <property type="entry name" value="HTH_MetabolicPath_Reg"/>
</dbReference>
<dbReference type="RefSeq" id="WP_092558313.1">
    <property type="nucleotide sequence ID" value="NZ_FNPZ01000009.1"/>
</dbReference>
<dbReference type="AlphaFoldDB" id="A0A1H3U2H8"/>
<dbReference type="SUPFAM" id="SSF46785">
    <property type="entry name" value="Winged helix' DNA-binding domain"/>
    <property type="match status" value="1"/>
</dbReference>
<dbReference type="SMART" id="SM00346">
    <property type="entry name" value="HTH_ICLR"/>
    <property type="match status" value="1"/>
</dbReference>
<reference evidence="6 7" key="1">
    <citation type="submission" date="2016-10" db="EMBL/GenBank/DDBJ databases">
        <authorList>
            <person name="de Groot N.N."/>
        </authorList>
    </citation>
    <scope>NUCLEOTIDE SEQUENCE [LARGE SCALE GENOMIC DNA]</scope>
    <source>
        <strain evidence="6 7">CGMCC 4.3491</strain>
    </source>
</reference>
<evidence type="ECO:0000259" key="4">
    <source>
        <dbReference type="PROSITE" id="PS51077"/>
    </source>
</evidence>
<dbReference type="EMBL" id="FNPZ01000009">
    <property type="protein sequence ID" value="SDZ55729.1"/>
    <property type="molecule type" value="Genomic_DNA"/>
</dbReference>
<dbReference type="OrthoDB" id="5242615at2"/>
<protein>
    <submittedName>
        <fullName evidence="6">Transcriptional regulator, IclR family</fullName>
    </submittedName>
</protein>
<name>A0A1H3U2H8_9MICO</name>
<keyword evidence="2" id="KW-0238">DNA-binding</keyword>
<dbReference type="STRING" id="381665.SAMN05216554_4628"/>
<evidence type="ECO:0000259" key="5">
    <source>
        <dbReference type="PROSITE" id="PS51078"/>
    </source>
</evidence>
<dbReference type="Pfam" id="PF09339">
    <property type="entry name" value="HTH_IclR"/>
    <property type="match status" value="1"/>
</dbReference>
<dbReference type="Gene3D" id="3.30.450.40">
    <property type="match status" value="1"/>
</dbReference>
<accession>A0A1H3U2H8</accession>
<dbReference type="Gene3D" id="1.10.10.10">
    <property type="entry name" value="Winged helix-like DNA-binding domain superfamily/Winged helix DNA-binding domain"/>
    <property type="match status" value="1"/>
</dbReference>
<dbReference type="GO" id="GO:0003700">
    <property type="term" value="F:DNA-binding transcription factor activity"/>
    <property type="evidence" value="ECO:0007669"/>
    <property type="project" value="TreeGrafter"/>
</dbReference>
<evidence type="ECO:0000256" key="1">
    <source>
        <dbReference type="ARBA" id="ARBA00023015"/>
    </source>
</evidence>
<evidence type="ECO:0000313" key="7">
    <source>
        <dbReference type="Proteomes" id="UP000198891"/>
    </source>
</evidence>
<keyword evidence="3" id="KW-0804">Transcription</keyword>
<keyword evidence="7" id="KW-1185">Reference proteome</keyword>
<dbReference type="InterPro" id="IPR029016">
    <property type="entry name" value="GAF-like_dom_sf"/>
</dbReference>
<gene>
    <name evidence="6" type="ORF">SAMN05216554_4628</name>
</gene>
<evidence type="ECO:0000256" key="3">
    <source>
        <dbReference type="ARBA" id="ARBA00023163"/>
    </source>
</evidence>
<sequence>MRPQGALSGVALALGVLEEVARSGPTLTANGIARTLEVPRASAYRMINSLVAEEYLLRHPTLGGFVLGARVQELAHLVAPPTDSPTAEILDSLRQRTGEAVHLVRYSRGRVVIADEDELLPLSSIDRTRRQLGSTAIGRLLLASVPSRPGTLNADPVVETVARTARSSGISLHEHRLIVEEVETNGFAQHIDLGAEGRACVAVPIKAPQGELLACIALAVRGPEPESALRHVPTLLGAAHKLAHATSTGTVSAIR</sequence>
<feature type="domain" description="IclR-ED" evidence="5">
    <location>
        <begin position="70"/>
        <end position="248"/>
    </location>
</feature>
<dbReference type="PROSITE" id="PS51077">
    <property type="entry name" value="HTH_ICLR"/>
    <property type="match status" value="1"/>
</dbReference>
<dbReference type="PROSITE" id="PS51078">
    <property type="entry name" value="ICLR_ED"/>
    <property type="match status" value="1"/>
</dbReference>
<dbReference type="PANTHER" id="PTHR30136:SF35">
    <property type="entry name" value="HTH-TYPE TRANSCRIPTIONAL REGULATOR RV1719"/>
    <property type="match status" value="1"/>
</dbReference>
<dbReference type="GO" id="GO:0045892">
    <property type="term" value="P:negative regulation of DNA-templated transcription"/>
    <property type="evidence" value="ECO:0007669"/>
    <property type="project" value="TreeGrafter"/>
</dbReference>
<evidence type="ECO:0000256" key="2">
    <source>
        <dbReference type="ARBA" id="ARBA00023125"/>
    </source>
</evidence>
<dbReference type="InterPro" id="IPR005471">
    <property type="entry name" value="Tscrpt_reg_IclR_N"/>
</dbReference>
<dbReference type="PANTHER" id="PTHR30136">
    <property type="entry name" value="HELIX-TURN-HELIX TRANSCRIPTIONAL REGULATOR, ICLR FAMILY"/>
    <property type="match status" value="1"/>
</dbReference>
<evidence type="ECO:0000313" key="6">
    <source>
        <dbReference type="EMBL" id="SDZ55729.1"/>
    </source>
</evidence>
<dbReference type="InterPro" id="IPR036390">
    <property type="entry name" value="WH_DNA-bd_sf"/>
</dbReference>